<dbReference type="AlphaFoldDB" id="A0A0J7YN34"/>
<dbReference type="EMBL" id="KQ129627">
    <property type="protein sequence ID" value="KMS64518.1"/>
    <property type="molecule type" value="Genomic_DNA"/>
</dbReference>
<name>A0A0J7YN34_BETVV</name>
<gene>
    <name evidence="2" type="ORF">BVRB_019460</name>
</gene>
<reference evidence="2 3" key="1">
    <citation type="journal article" date="2014" name="Nature">
        <title>The genome of the recently domesticated crop plant sugar beet (Beta vulgaris).</title>
        <authorList>
            <person name="Dohm J.C."/>
            <person name="Minoche A.E."/>
            <person name="Holtgrawe D."/>
            <person name="Capella-Gutierrez S."/>
            <person name="Zakrzewski F."/>
            <person name="Tafer H."/>
            <person name="Rupp O."/>
            <person name="Sorensen T.R."/>
            <person name="Stracke R."/>
            <person name="Reinhardt R."/>
            <person name="Goesmann A."/>
            <person name="Kraft T."/>
            <person name="Schulz B."/>
            <person name="Stadler P.F."/>
            <person name="Schmidt T."/>
            <person name="Gabaldon T."/>
            <person name="Lehrach H."/>
            <person name="Weisshaar B."/>
            <person name="Himmelbauer H."/>
        </authorList>
    </citation>
    <scope>NUCLEOTIDE SEQUENCE [LARGE SCALE GENOMIC DNA]</scope>
    <source>
        <tissue evidence="2">Taproot</tissue>
    </source>
</reference>
<dbReference type="Gramene" id="KMS64518">
    <property type="protein sequence ID" value="KMS64518"/>
    <property type="gene ID" value="BVRB_019460"/>
</dbReference>
<accession>A0A0J7YN34</accession>
<keyword evidence="3" id="KW-1185">Reference proteome</keyword>
<dbReference type="Proteomes" id="UP000035740">
    <property type="component" value="Unassembled WGS sequence"/>
</dbReference>
<evidence type="ECO:0000313" key="2">
    <source>
        <dbReference type="EMBL" id="KMS64518.1"/>
    </source>
</evidence>
<organism evidence="2 3">
    <name type="scientific">Beta vulgaris subsp. vulgaris</name>
    <name type="common">Beet</name>
    <dbReference type="NCBI Taxonomy" id="3555"/>
    <lineage>
        <taxon>Eukaryota</taxon>
        <taxon>Viridiplantae</taxon>
        <taxon>Streptophyta</taxon>
        <taxon>Embryophyta</taxon>
        <taxon>Tracheophyta</taxon>
        <taxon>Spermatophyta</taxon>
        <taxon>Magnoliopsida</taxon>
        <taxon>eudicotyledons</taxon>
        <taxon>Gunneridae</taxon>
        <taxon>Pentapetalae</taxon>
        <taxon>Caryophyllales</taxon>
        <taxon>Chenopodiaceae</taxon>
        <taxon>Betoideae</taxon>
        <taxon>Beta</taxon>
    </lineage>
</organism>
<protein>
    <submittedName>
        <fullName evidence="2">Uncharacterized protein</fullName>
    </submittedName>
</protein>
<sequence length="59" mass="6325">MQIMKNHKTGVPGMPVPIKKSAVPNRMGNKATFPPTATKSPPPSQTGACCCTRGRCTRR</sequence>
<proteinExistence type="predicted"/>
<feature type="region of interest" description="Disordered" evidence="1">
    <location>
        <begin position="1"/>
        <end position="49"/>
    </location>
</feature>
<evidence type="ECO:0000313" key="3">
    <source>
        <dbReference type="Proteomes" id="UP000035740"/>
    </source>
</evidence>
<evidence type="ECO:0000256" key="1">
    <source>
        <dbReference type="SAM" id="MobiDB-lite"/>
    </source>
</evidence>